<dbReference type="AlphaFoldDB" id="A0A183B791"/>
<sequence>MASLDLGDTNLKNADLQISPKSNLSDLPSDSILDGPTSLSTQLNAYVEAMRSYAAELCPVDCVIMLERCRPFNCDTSFMKHFREQYLCPILSNLNGGPPLNADFGRDAYTSLYSLHGFYWRKPLDFVTWVPDTPIIYRILKQSTTLQHEERHASDRTESVQGTPGHELVQAAVHAFDAIDRVRRGLCRQVQRHLIILAVSPINLDKLLQSESTDAPPHVNGTDHDSTVGSKLTGPLENLRQRGVALSAFSPVRSPSLLKLYELVNGAPASTFYDRRWQTVALSSKLNLRSSSPLSVECFLCYPINVIPYMLKVFKHTHIYIYIYTYIYI</sequence>
<evidence type="ECO:0000313" key="3">
    <source>
        <dbReference type="Proteomes" id="UP000272942"/>
    </source>
</evidence>
<accession>A0A183B791</accession>
<gene>
    <name evidence="2" type="ORF">ECPE_LOCUS15076</name>
</gene>
<evidence type="ECO:0000259" key="1">
    <source>
        <dbReference type="Pfam" id="PF11265"/>
    </source>
</evidence>
<dbReference type="EMBL" id="UZAN01059432">
    <property type="protein sequence ID" value="VDP92348.1"/>
    <property type="molecule type" value="Genomic_DNA"/>
</dbReference>
<dbReference type="InterPro" id="IPR021419">
    <property type="entry name" value="Mediator_Med25_VWA"/>
</dbReference>
<organism evidence="4">
    <name type="scientific">Echinostoma caproni</name>
    <dbReference type="NCBI Taxonomy" id="27848"/>
    <lineage>
        <taxon>Eukaryota</taxon>
        <taxon>Metazoa</taxon>
        <taxon>Spiralia</taxon>
        <taxon>Lophotrochozoa</taxon>
        <taxon>Platyhelminthes</taxon>
        <taxon>Trematoda</taxon>
        <taxon>Digenea</taxon>
        <taxon>Plagiorchiida</taxon>
        <taxon>Echinostomata</taxon>
        <taxon>Echinostomatoidea</taxon>
        <taxon>Echinostomatidae</taxon>
        <taxon>Echinostoma</taxon>
    </lineage>
</organism>
<protein>
    <submittedName>
        <fullName evidence="4">Med25_VWA domain-containing protein</fullName>
    </submittedName>
</protein>
<name>A0A183B791_9TREM</name>
<dbReference type="Pfam" id="PF11265">
    <property type="entry name" value="Med25_VWA"/>
    <property type="match status" value="1"/>
</dbReference>
<keyword evidence="3" id="KW-1185">Reference proteome</keyword>
<evidence type="ECO:0000313" key="2">
    <source>
        <dbReference type="EMBL" id="VDP92348.1"/>
    </source>
</evidence>
<proteinExistence type="predicted"/>
<reference evidence="4" key="1">
    <citation type="submission" date="2016-06" db="UniProtKB">
        <authorList>
            <consortium name="WormBaseParasite"/>
        </authorList>
    </citation>
    <scope>IDENTIFICATION</scope>
</reference>
<dbReference type="OrthoDB" id="6247678at2759"/>
<evidence type="ECO:0000313" key="4">
    <source>
        <dbReference type="WBParaSite" id="ECPE_0001511601-mRNA-1"/>
    </source>
</evidence>
<feature type="domain" description="Mediator of RNA polymerase II transcription subunit 25 von Willebrand factor type A" evidence="1">
    <location>
        <begin position="77"/>
        <end position="267"/>
    </location>
</feature>
<reference evidence="2 3" key="2">
    <citation type="submission" date="2018-11" db="EMBL/GenBank/DDBJ databases">
        <authorList>
            <consortium name="Pathogen Informatics"/>
        </authorList>
    </citation>
    <scope>NUCLEOTIDE SEQUENCE [LARGE SCALE GENOMIC DNA]</scope>
    <source>
        <strain evidence="2 3">Egypt</strain>
    </source>
</reference>
<dbReference type="WBParaSite" id="ECPE_0001511601-mRNA-1">
    <property type="protein sequence ID" value="ECPE_0001511601-mRNA-1"/>
    <property type="gene ID" value="ECPE_0001511601"/>
</dbReference>
<dbReference type="Proteomes" id="UP000272942">
    <property type="component" value="Unassembled WGS sequence"/>
</dbReference>